<keyword evidence="3" id="KW-0808">Transferase</keyword>
<dbReference type="HOGENOM" id="CLU_033536_1_0_2"/>
<reference evidence="3 4" key="1">
    <citation type="submission" date="2014-07" db="EMBL/GenBank/DDBJ databases">
        <title>Methanogenic archaea and the global carbon cycle.</title>
        <authorList>
            <person name="Henriksen J.R."/>
            <person name="Luke J."/>
            <person name="Reinhart S."/>
            <person name="Benedict M.N."/>
            <person name="Youngblut N.D."/>
            <person name="Metcalf M.E."/>
            <person name="Whitaker R.J."/>
            <person name="Metcalf W.W."/>
        </authorList>
    </citation>
    <scope>NUCLEOTIDE SEQUENCE [LARGE SCALE GENOMIC DNA]</scope>
    <source>
        <strain evidence="3 4">Wiesmoor</strain>
        <plasmid evidence="4">Plasmid</plasmid>
    </source>
</reference>
<feature type="transmembrane region" description="Helical" evidence="1">
    <location>
        <begin position="242"/>
        <end position="263"/>
    </location>
</feature>
<name>A0A0E3QIP0_METBA</name>
<organism evidence="3 4">
    <name type="scientific">Methanosarcina barkeri str. Wiesmoor</name>
    <dbReference type="NCBI Taxonomy" id="1434109"/>
    <lineage>
        <taxon>Archaea</taxon>
        <taxon>Methanobacteriati</taxon>
        <taxon>Methanobacteriota</taxon>
        <taxon>Stenosarchaea group</taxon>
        <taxon>Methanomicrobia</taxon>
        <taxon>Methanosarcinales</taxon>
        <taxon>Methanosarcinaceae</taxon>
        <taxon>Methanosarcina</taxon>
    </lineage>
</organism>
<geneLocation type="plasmid" evidence="3">
    <name>unnamed</name>
</geneLocation>
<dbReference type="GO" id="GO:0016740">
    <property type="term" value="F:transferase activity"/>
    <property type="evidence" value="ECO:0007669"/>
    <property type="project" value="UniProtKB-KW"/>
</dbReference>
<dbReference type="InterPro" id="IPR050256">
    <property type="entry name" value="Glycosyltransferase_2"/>
</dbReference>
<dbReference type="RefSeq" id="WP_011302008.1">
    <property type="nucleotide sequence ID" value="NZ_CP009525.1"/>
</dbReference>
<dbReference type="PATRIC" id="fig|1434109.4.peg.4854"/>
<dbReference type="EMBL" id="CP009525">
    <property type="protein sequence ID" value="AKB49260.1"/>
    <property type="molecule type" value="Genomic_DNA"/>
</dbReference>
<keyword evidence="1" id="KW-0812">Transmembrane</keyword>
<evidence type="ECO:0000313" key="4">
    <source>
        <dbReference type="Proteomes" id="UP000033038"/>
    </source>
</evidence>
<sequence length="311" mass="34965">MYRNRSIGIAVPAYNESKLIEKTLSSIPLYVDKIYAIDDGSQDNTAEKIKNFADPRVVLIQQKNGGVGAAITSGYKKALEDNIDIIAVMAGDNQMDPDYLSNLLDPIVDGKAGYTKGNRLWNSKLRKGMSAWRALGNYILTFLNKVASGYWNLSDPQNGYTAISSLVLKKLDLDKTYRGYAFENDMLVKLNVHDISVKNVAIPARYADEKSKIRYPTFIAKTSLYLINALLWRSWNKYVVKLNPIGIFYILGILLMITGFFALLPLKPAYILFGLFLFLVSSILEILRNKIADIKTKSSEKISYSELSMIK</sequence>
<feature type="transmembrane region" description="Helical" evidence="1">
    <location>
        <begin position="269"/>
        <end position="287"/>
    </location>
</feature>
<dbReference type="SUPFAM" id="SSF53448">
    <property type="entry name" value="Nucleotide-diphospho-sugar transferases"/>
    <property type="match status" value="1"/>
</dbReference>
<protein>
    <submittedName>
        <fullName evidence="3">Glycosyltransferase</fullName>
    </submittedName>
</protein>
<gene>
    <name evidence="3" type="ORF">MSBRW_0007</name>
</gene>
<dbReference type="KEGG" id="mbw:MSBRW_0007"/>
<proteinExistence type="predicted"/>
<evidence type="ECO:0000259" key="2">
    <source>
        <dbReference type="Pfam" id="PF00535"/>
    </source>
</evidence>
<keyword evidence="1" id="KW-0472">Membrane</keyword>
<dbReference type="Gene3D" id="3.90.550.10">
    <property type="entry name" value="Spore Coat Polysaccharide Biosynthesis Protein SpsA, Chain A"/>
    <property type="match status" value="1"/>
</dbReference>
<keyword evidence="3" id="KW-0614">Plasmid</keyword>
<keyword evidence="1" id="KW-1133">Transmembrane helix</keyword>
<dbReference type="CDD" id="cd04179">
    <property type="entry name" value="DPM_DPG-synthase_like"/>
    <property type="match status" value="1"/>
</dbReference>
<accession>A0A0E3QIP0</accession>
<dbReference type="PANTHER" id="PTHR48090:SF7">
    <property type="entry name" value="RFBJ PROTEIN"/>
    <property type="match status" value="1"/>
</dbReference>
<dbReference type="PANTHER" id="PTHR48090">
    <property type="entry name" value="UNDECAPRENYL-PHOSPHATE 4-DEOXY-4-FORMAMIDO-L-ARABINOSE TRANSFERASE-RELATED"/>
    <property type="match status" value="1"/>
</dbReference>
<dbReference type="Proteomes" id="UP000033038">
    <property type="component" value="Plasmid unnamed"/>
</dbReference>
<dbReference type="AlphaFoldDB" id="A0A0E3QIP0"/>
<dbReference type="InterPro" id="IPR001173">
    <property type="entry name" value="Glyco_trans_2-like"/>
</dbReference>
<evidence type="ECO:0000256" key="1">
    <source>
        <dbReference type="SAM" id="Phobius"/>
    </source>
</evidence>
<feature type="domain" description="Glycosyltransferase 2-like" evidence="2">
    <location>
        <begin position="9"/>
        <end position="168"/>
    </location>
</feature>
<dbReference type="GeneID" id="24821389"/>
<dbReference type="Pfam" id="PF00535">
    <property type="entry name" value="Glycos_transf_2"/>
    <property type="match status" value="1"/>
</dbReference>
<evidence type="ECO:0000313" key="3">
    <source>
        <dbReference type="EMBL" id="AKB49260.1"/>
    </source>
</evidence>
<dbReference type="InterPro" id="IPR029044">
    <property type="entry name" value="Nucleotide-diphossugar_trans"/>
</dbReference>